<gene>
    <name evidence="1" type="ORF">MOX02_60330</name>
</gene>
<reference evidence="1 2" key="1">
    <citation type="submission" date="2019-07" db="EMBL/GenBank/DDBJ databases">
        <title>Whole genome shotgun sequence of Methylobacterium oxalidis NBRC 107715.</title>
        <authorList>
            <person name="Hosoyama A."/>
            <person name="Uohara A."/>
            <person name="Ohji S."/>
            <person name="Ichikawa N."/>
        </authorList>
    </citation>
    <scope>NUCLEOTIDE SEQUENCE [LARGE SCALE GENOMIC DNA]</scope>
    <source>
        <strain evidence="1 2">NBRC 107715</strain>
    </source>
</reference>
<protein>
    <submittedName>
        <fullName evidence="1">Uncharacterized protein</fullName>
    </submittedName>
</protein>
<organism evidence="1 2">
    <name type="scientific">Methylobacterium oxalidis</name>
    <dbReference type="NCBI Taxonomy" id="944322"/>
    <lineage>
        <taxon>Bacteria</taxon>
        <taxon>Pseudomonadati</taxon>
        <taxon>Pseudomonadota</taxon>
        <taxon>Alphaproteobacteria</taxon>
        <taxon>Hyphomicrobiales</taxon>
        <taxon>Methylobacteriaceae</taxon>
        <taxon>Methylobacterium</taxon>
    </lineage>
</organism>
<accession>A0A512JDI0</accession>
<proteinExistence type="predicted"/>
<comment type="caution">
    <text evidence="1">The sequence shown here is derived from an EMBL/GenBank/DDBJ whole genome shotgun (WGS) entry which is preliminary data.</text>
</comment>
<evidence type="ECO:0000313" key="2">
    <source>
        <dbReference type="Proteomes" id="UP000321960"/>
    </source>
</evidence>
<evidence type="ECO:0000313" key="1">
    <source>
        <dbReference type="EMBL" id="GEP07995.1"/>
    </source>
</evidence>
<dbReference type="Proteomes" id="UP000321960">
    <property type="component" value="Unassembled WGS sequence"/>
</dbReference>
<dbReference type="EMBL" id="BJZU01000224">
    <property type="protein sequence ID" value="GEP07995.1"/>
    <property type="molecule type" value="Genomic_DNA"/>
</dbReference>
<name>A0A512JDI0_9HYPH</name>
<sequence>MYWRCGFLTLAEAEQCVEDLRTVMAACGALLVRWEAERPGMDLRAMLRAPRPPF</sequence>
<dbReference type="AlphaFoldDB" id="A0A512JDI0"/>